<feature type="domain" description="Peptidase S24/S26A/S26B/S26C" evidence="1">
    <location>
        <begin position="23"/>
        <end position="114"/>
    </location>
</feature>
<dbReference type="InterPro" id="IPR015927">
    <property type="entry name" value="Peptidase_S24_S26A/B/C"/>
</dbReference>
<dbReference type="PANTHER" id="PTHR33516">
    <property type="entry name" value="LEXA REPRESSOR"/>
    <property type="match status" value="1"/>
</dbReference>
<sequence length="122" mass="13718">MWTDIIDNFAPGDADEWKDCSKDLGKAGYCLRVKGDSMTDPGGQYSFPEGMILYVNPDLQPNPGDFIIVRRDNKEATFKRLVSVDGELYLLALNPNWPNRYLKLTEEDAICGVVRQASIDLT</sequence>
<dbReference type="EMBL" id="CATYWO010000001">
    <property type="protein sequence ID" value="CAJ0778993.1"/>
    <property type="molecule type" value="Genomic_DNA"/>
</dbReference>
<dbReference type="SUPFAM" id="SSF51306">
    <property type="entry name" value="LexA/Signal peptidase"/>
    <property type="match status" value="1"/>
</dbReference>
<reference evidence="2 3" key="1">
    <citation type="submission" date="2023-07" db="EMBL/GenBank/DDBJ databases">
        <authorList>
            <person name="Peeters C."/>
        </authorList>
    </citation>
    <scope>NUCLEOTIDE SEQUENCE [LARGE SCALE GENOMIC DNA]</scope>
    <source>
        <strain evidence="2 3">LMG 7141</strain>
    </source>
</reference>
<evidence type="ECO:0000259" key="1">
    <source>
        <dbReference type="Pfam" id="PF00717"/>
    </source>
</evidence>
<dbReference type="InterPro" id="IPR036286">
    <property type="entry name" value="LexA/Signal_pep-like_sf"/>
</dbReference>
<dbReference type="EC" id="3.4.21.88" evidence="2"/>
<comment type="caution">
    <text evidence="2">The sequence shown here is derived from an EMBL/GenBank/DDBJ whole genome shotgun (WGS) entry which is preliminary data.</text>
</comment>
<organism evidence="2 3">
    <name type="scientific">Ralstonia condita</name>
    <dbReference type="NCBI Taxonomy" id="3058600"/>
    <lineage>
        <taxon>Bacteria</taxon>
        <taxon>Pseudomonadati</taxon>
        <taxon>Pseudomonadota</taxon>
        <taxon>Betaproteobacteria</taxon>
        <taxon>Burkholderiales</taxon>
        <taxon>Burkholderiaceae</taxon>
        <taxon>Ralstonia</taxon>
    </lineage>
</organism>
<proteinExistence type="predicted"/>
<gene>
    <name evidence="2" type="primary">lexA_1</name>
    <name evidence="2" type="ORF">LMG7141_00826</name>
</gene>
<dbReference type="InterPro" id="IPR039418">
    <property type="entry name" value="LexA-like"/>
</dbReference>
<dbReference type="Gene3D" id="2.10.109.10">
    <property type="entry name" value="Umud Fragment, subunit A"/>
    <property type="match status" value="1"/>
</dbReference>
<dbReference type="Pfam" id="PF00717">
    <property type="entry name" value="Peptidase_S24"/>
    <property type="match status" value="1"/>
</dbReference>
<name>A0ABM9J148_9RALS</name>
<evidence type="ECO:0000313" key="2">
    <source>
        <dbReference type="EMBL" id="CAJ0778993.1"/>
    </source>
</evidence>
<dbReference type="CDD" id="cd06529">
    <property type="entry name" value="S24_LexA-like"/>
    <property type="match status" value="1"/>
</dbReference>
<keyword evidence="3" id="KW-1185">Reference proteome</keyword>
<accession>A0ABM9J148</accession>
<evidence type="ECO:0000313" key="3">
    <source>
        <dbReference type="Proteomes" id="UP001189616"/>
    </source>
</evidence>
<keyword evidence="2" id="KW-0378">Hydrolase</keyword>
<dbReference type="InterPro" id="IPR050077">
    <property type="entry name" value="LexA_repressor"/>
</dbReference>
<protein>
    <submittedName>
        <fullName evidence="2">LexA repressor</fullName>
        <ecNumber evidence="2">3.4.21.88</ecNumber>
    </submittedName>
</protein>
<dbReference type="Proteomes" id="UP001189616">
    <property type="component" value="Unassembled WGS sequence"/>
</dbReference>
<dbReference type="PANTHER" id="PTHR33516:SF2">
    <property type="entry name" value="LEXA REPRESSOR-RELATED"/>
    <property type="match status" value="1"/>
</dbReference>
<dbReference type="GO" id="GO:0004252">
    <property type="term" value="F:serine-type endopeptidase activity"/>
    <property type="evidence" value="ECO:0007669"/>
    <property type="project" value="UniProtKB-EC"/>
</dbReference>